<dbReference type="InParanoid" id="Q5JHC9"/>
<dbReference type="KEGG" id="tko:TK0751"/>
<sequence>MTHLKKLVLALLLIGVVTISGCVSIEEHVKVSSDGTIESMTLVLEMPRTVYSLMVQNTTTGTFCGDIRANITSDLKDKVTCEESFTGDNVTITIHAEHVKPKDNADFAKGIEIYKENGYLIFKDNTWHEESAKDQEDIKEYGSLVTIDYYLEMPGKIIDSNAHKVDGNKAEWHLDMYTASKTPIYAKSEIPNSSICGPGIIMALAVIPLLMMRRKRA</sequence>
<dbReference type="AlphaFoldDB" id="Q5JHC9"/>
<dbReference type="NCBIfam" id="TIGR04288">
    <property type="entry name" value="CGP_CTERM"/>
    <property type="match status" value="1"/>
</dbReference>
<keyword evidence="3" id="KW-1185">Reference proteome</keyword>
<dbReference type="Proteomes" id="UP000000536">
    <property type="component" value="Chromosome"/>
</dbReference>
<organism evidence="2 3">
    <name type="scientific">Thermococcus kodakarensis (strain ATCC BAA-918 / JCM 12380 / KOD1)</name>
    <name type="common">Pyrococcus kodakaraensis (strain KOD1)</name>
    <dbReference type="NCBI Taxonomy" id="69014"/>
    <lineage>
        <taxon>Archaea</taxon>
        <taxon>Methanobacteriati</taxon>
        <taxon>Methanobacteriota</taxon>
        <taxon>Thermococci</taxon>
        <taxon>Thermococcales</taxon>
        <taxon>Thermococcaceae</taxon>
        <taxon>Thermococcus</taxon>
    </lineage>
</organism>
<keyword evidence="1" id="KW-0472">Membrane</keyword>
<gene>
    <name evidence="2" type="ordered locus">TK0751</name>
</gene>
<dbReference type="eggNOG" id="arCOG04436">
    <property type="taxonomic scope" value="Archaea"/>
</dbReference>
<keyword evidence="1" id="KW-0812">Transmembrane</keyword>
<reference evidence="2 3" key="1">
    <citation type="journal article" date="2005" name="Genome Res.">
        <title>Complete genome sequence of the hyperthermophilic archaeon Thermococcus kodakaraensis KOD1 and comparison with Pyrococcus genomes.</title>
        <authorList>
            <person name="Fukui T."/>
            <person name="Atomi H."/>
            <person name="Kanai T."/>
            <person name="Matsumi R."/>
            <person name="Fujiwara S."/>
            <person name="Imanaka T."/>
        </authorList>
    </citation>
    <scope>NUCLEOTIDE SEQUENCE [LARGE SCALE GENOMIC DNA]</scope>
    <source>
        <strain evidence="3">ATCC BAA-918 / JCM 12380 / KOD1</strain>
    </source>
</reference>
<proteinExistence type="predicted"/>
<evidence type="ECO:0000313" key="2">
    <source>
        <dbReference type="EMBL" id="BAD84940.1"/>
    </source>
</evidence>
<dbReference type="EMBL" id="AP006878">
    <property type="protein sequence ID" value="BAD84940.1"/>
    <property type="molecule type" value="Genomic_DNA"/>
</dbReference>
<name>Q5JHC9_THEKO</name>
<protein>
    <submittedName>
        <fullName evidence="2">Uncharacterized protein</fullName>
    </submittedName>
</protein>
<accession>Q5JHC9</accession>
<dbReference type="OrthoDB" id="291106at2157"/>
<dbReference type="HOGENOM" id="CLU_080077_0_0_2"/>
<keyword evidence="1" id="KW-1133">Transmembrane helix</keyword>
<evidence type="ECO:0000313" key="3">
    <source>
        <dbReference type="Proteomes" id="UP000000536"/>
    </source>
</evidence>
<dbReference type="PROSITE" id="PS51257">
    <property type="entry name" value="PROKAR_LIPOPROTEIN"/>
    <property type="match status" value="1"/>
</dbReference>
<evidence type="ECO:0000256" key="1">
    <source>
        <dbReference type="SAM" id="Phobius"/>
    </source>
</evidence>
<dbReference type="RefSeq" id="WP_011249702.1">
    <property type="nucleotide sequence ID" value="NC_006624.1"/>
</dbReference>
<dbReference type="InterPro" id="IPR027552">
    <property type="entry name" value="CGP_CTERM"/>
</dbReference>
<feature type="transmembrane region" description="Helical" evidence="1">
    <location>
        <begin position="190"/>
        <end position="211"/>
    </location>
</feature>
<dbReference type="GeneID" id="78447265"/>
<dbReference type="EnsemblBacteria" id="BAD84940">
    <property type="protein sequence ID" value="BAD84940"/>
    <property type="gene ID" value="TK0751"/>
</dbReference>